<dbReference type="Gene3D" id="2.60.120.200">
    <property type="match status" value="1"/>
</dbReference>
<protein>
    <recommendedName>
        <fullName evidence="1">MAM domain-containing protein</fullName>
    </recommendedName>
</protein>
<dbReference type="OMA" id="FEIPMIP"/>
<dbReference type="PANTHER" id="PTHR23282:SF101">
    <property type="entry name" value="MAM DOMAIN-CONTAINING PROTEIN"/>
    <property type="match status" value="1"/>
</dbReference>
<dbReference type="EMBL" id="BFAA01000224">
    <property type="protein sequence ID" value="GCB69480.1"/>
    <property type="molecule type" value="Genomic_DNA"/>
</dbReference>
<dbReference type="SMART" id="SM00137">
    <property type="entry name" value="MAM"/>
    <property type="match status" value="1"/>
</dbReference>
<dbReference type="GO" id="GO:0016020">
    <property type="term" value="C:membrane"/>
    <property type="evidence" value="ECO:0007669"/>
    <property type="project" value="InterPro"/>
</dbReference>
<dbReference type="Pfam" id="PF00629">
    <property type="entry name" value="MAM"/>
    <property type="match status" value="1"/>
</dbReference>
<comment type="caution">
    <text evidence="2">The sequence shown here is derived from an EMBL/GenBank/DDBJ whole genome shotgun (WGS) entry which is preliminary data.</text>
</comment>
<organism evidence="2 3">
    <name type="scientific">Scyliorhinus torazame</name>
    <name type="common">Cloudy catshark</name>
    <name type="synonym">Catulus torazame</name>
    <dbReference type="NCBI Taxonomy" id="75743"/>
    <lineage>
        <taxon>Eukaryota</taxon>
        <taxon>Metazoa</taxon>
        <taxon>Chordata</taxon>
        <taxon>Craniata</taxon>
        <taxon>Vertebrata</taxon>
        <taxon>Chondrichthyes</taxon>
        <taxon>Elasmobranchii</taxon>
        <taxon>Galeomorphii</taxon>
        <taxon>Galeoidea</taxon>
        <taxon>Carcharhiniformes</taxon>
        <taxon>Scyliorhinidae</taxon>
        <taxon>Scyliorhinus</taxon>
    </lineage>
</organism>
<feature type="domain" description="MAM" evidence="1">
    <location>
        <begin position="6"/>
        <end position="140"/>
    </location>
</feature>
<reference evidence="2 3" key="1">
    <citation type="journal article" date="2018" name="Nat. Ecol. Evol.">
        <title>Shark genomes provide insights into elasmobranch evolution and the origin of vertebrates.</title>
        <authorList>
            <person name="Hara Y"/>
            <person name="Yamaguchi K"/>
            <person name="Onimaru K"/>
            <person name="Kadota M"/>
            <person name="Koyanagi M"/>
            <person name="Keeley SD"/>
            <person name="Tatsumi K"/>
            <person name="Tanaka K"/>
            <person name="Motone F"/>
            <person name="Kageyama Y"/>
            <person name="Nozu R"/>
            <person name="Adachi N"/>
            <person name="Nishimura O"/>
            <person name="Nakagawa R"/>
            <person name="Tanegashima C"/>
            <person name="Kiyatake I"/>
            <person name="Matsumoto R"/>
            <person name="Murakumo K"/>
            <person name="Nishida K"/>
            <person name="Terakita A"/>
            <person name="Kuratani S"/>
            <person name="Sato K"/>
            <person name="Hyodo S Kuraku.S."/>
        </authorList>
    </citation>
    <scope>NUCLEOTIDE SEQUENCE [LARGE SCALE GENOMIC DNA]</scope>
</reference>
<dbReference type="InterPro" id="IPR013320">
    <property type="entry name" value="ConA-like_dom_sf"/>
</dbReference>
<dbReference type="STRING" id="75743.A0A401P8S7"/>
<dbReference type="InterPro" id="IPR051560">
    <property type="entry name" value="MAM_domain-containing"/>
</dbReference>
<sequence length="145" mass="16289">MEMNFFESGFCEWKQLTSDGSVWARGQGQTSSGLGLPITDHTTNSSQGMFIYVKATSEHKATNTIQLGSPVLKNKLTKGLPCQIRFWYQMTEGANMSVYIRTGGHMKRAADLTKPTSQSWTKFEIPMIPSGTETVTTFQVRRPKW</sequence>
<dbReference type="Proteomes" id="UP000288216">
    <property type="component" value="Unassembled WGS sequence"/>
</dbReference>
<dbReference type="OrthoDB" id="412155at2759"/>
<evidence type="ECO:0000313" key="2">
    <source>
        <dbReference type="EMBL" id="GCB69480.1"/>
    </source>
</evidence>
<evidence type="ECO:0000313" key="3">
    <source>
        <dbReference type="Proteomes" id="UP000288216"/>
    </source>
</evidence>
<keyword evidence="3" id="KW-1185">Reference proteome</keyword>
<evidence type="ECO:0000259" key="1">
    <source>
        <dbReference type="PROSITE" id="PS50060"/>
    </source>
</evidence>
<dbReference type="AlphaFoldDB" id="A0A401P8S7"/>
<name>A0A401P8S7_SCYTO</name>
<proteinExistence type="predicted"/>
<accession>A0A401P8S7</accession>
<gene>
    <name evidence="2" type="ORF">scyTo_0001061</name>
</gene>
<dbReference type="PROSITE" id="PS50060">
    <property type="entry name" value="MAM_2"/>
    <property type="match status" value="1"/>
</dbReference>
<dbReference type="PANTHER" id="PTHR23282">
    <property type="entry name" value="APICAL ENDOSOMAL GLYCOPROTEIN PRECURSOR"/>
    <property type="match status" value="1"/>
</dbReference>
<dbReference type="SUPFAM" id="SSF49899">
    <property type="entry name" value="Concanavalin A-like lectins/glucanases"/>
    <property type="match status" value="1"/>
</dbReference>
<dbReference type="InterPro" id="IPR000998">
    <property type="entry name" value="MAM_dom"/>
</dbReference>